<dbReference type="InterPro" id="IPR051334">
    <property type="entry name" value="SRPK"/>
</dbReference>
<evidence type="ECO:0000256" key="8">
    <source>
        <dbReference type="ARBA" id="ARBA00048679"/>
    </source>
</evidence>
<keyword evidence="4" id="KW-0547">Nucleotide-binding</keyword>
<keyword evidence="2" id="KW-0723">Serine/threonine-protein kinase</keyword>
<evidence type="ECO:0000256" key="1">
    <source>
        <dbReference type="ARBA" id="ARBA00012513"/>
    </source>
</evidence>
<dbReference type="STRING" id="34508.A0A4U8V9S1"/>
<name>A0A4U8V9S1_STECR</name>
<comment type="caution">
    <text evidence="9">The sequence shown here is derived from an EMBL/GenBank/DDBJ whole genome shotgun (WGS) entry which is preliminary data.</text>
</comment>
<gene>
    <name evidence="9" type="ORF">L596_006330</name>
</gene>
<dbReference type="PANTHER" id="PTHR47634">
    <property type="entry name" value="PROTEIN KINASE DOMAIN-CONTAINING PROTEIN-RELATED"/>
    <property type="match status" value="1"/>
</dbReference>
<keyword evidence="5" id="KW-0418">Kinase</keyword>
<dbReference type="AlphaFoldDB" id="A0A4U8V9S1"/>
<comment type="catalytic activity">
    <reaction evidence="8">
        <text>L-seryl-[protein] + ATP = O-phospho-L-seryl-[protein] + ADP + H(+)</text>
        <dbReference type="Rhea" id="RHEA:17989"/>
        <dbReference type="Rhea" id="RHEA-COMP:9863"/>
        <dbReference type="Rhea" id="RHEA-COMP:11604"/>
        <dbReference type="ChEBI" id="CHEBI:15378"/>
        <dbReference type="ChEBI" id="CHEBI:29999"/>
        <dbReference type="ChEBI" id="CHEBI:30616"/>
        <dbReference type="ChEBI" id="CHEBI:83421"/>
        <dbReference type="ChEBI" id="CHEBI:456216"/>
        <dbReference type="EC" id="2.7.11.1"/>
    </reaction>
</comment>
<dbReference type="GO" id="GO:0005737">
    <property type="term" value="C:cytoplasm"/>
    <property type="evidence" value="ECO:0007669"/>
    <property type="project" value="TreeGrafter"/>
</dbReference>
<reference evidence="9" key="3">
    <citation type="journal article" date="2019" name="G3 (Bethesda)">
        <title>Hybrid Assembly of the Genome of the Entomopathogenic Nematode Steinernema carpocapsae Identifies the X-Chromosome.</title>
        <authorList>
            <person name="Serra L."/>
            <person name="Macchietto M."/>
            <person name="Macias-Munoz A."/>
            <person name="McGill C.J."/>
            <person name="Rodriguez I.M."/>
            <person name="Rodriguez B."/>
            <person name="Murad R."/>
            <person name="Mortazavi A."/>
        </authorList>
    </citation>
    <scope>NUCLEOTIDE SEQUENCE [LARGE SCALE GENOMIC DNA]</scope>
    <source>
        <strain evidence="9">ALL</strain>
    </source>
</reference>
<dbReference type="GO" id="GO:0005524">
    <property type="term" value="F:ATP binding"/>
    <property type="evidence" value="ECO:0007669"/>
    <property type="project" value="UniProtKB-KW"/>
</dbReference>
<evidence type="ECO:0000256" key="3">
    <source>
        <dbReference type="ARBA" id="ARBA00022679"/>
    </source>
</evidence>
<keyword evidence="3" id="KW-0808">Transferase</keyword>
<organism evidence="9">
    <name type="scientific">Steinernema carpocapsae</name>
    <name type="common">Entomopathogenic nematode</name>
    <dbReference type="NCBI Taxonomy" id="34508"/>
    <lineage>
        <taxon>Eukaryota</taxon>
        <taxon>Metazoa</taxon>
        <taxon>Ecdysozoa</taxon>
        <taxon>Nematoda</taxon>
        <taxon>Chromadorea</taxon>
        <taxon>Rhabditida</taxon>
        <taxon>Tylenchina</taxon>
        <taxon>Panagrolaimomorpha</taxon>
        <taxon>Strongyloidoidea</taxon>
        <taxon>Steinernematidae</taxon>
        <taxon>Steinernema</taxon>
    </lineage>
</organism>
<evidence type="ECO:0000256" key="5">
    <source>
        <dbReference type="ARBA" id="ARBA00022777"/>
    </source>
</evidence>
<proteinExistence type="predicted"/>
<evidence type="ECO:0000313" key="9">
    <source>
        <dbReference type="EMBL" id="TMS39868.1"/>
    </source>
</evidence>
<evidence type="ECO:0000256" key="4">
    <source>
        <dbReference type="ARBA" id="ARBA00022741"/>
    </source>
</evidence>
<reference evidence="9" key="2">
    <citation type="journal article" date="2015" name="Genome Biol.">
        <title>Comparative genomics of Steinernema reveals deeply conserved gene regulatory networks.</title>
        <authorList>
            <person name="Dillman A.R."/>
            <person name="Macchietto M."/>
            <person name="Porter C.F."/>
            <person name="Rogers A."/>
            <person name="Williams B."/>
            <person name="Antoshechkin I."/>
            <person name="Lee M.M."/>
            <person name="Goodwin Z."/>
            <person name="Lu X."/>
            <person name="Lewis E.E."/>
            <person name="Goodrich-Blair H."/>
            <person name="Stock S.P."/>
            <person name="Adams B.J."/>
            <person name="Sternberg P.W."/>
            <person name="Mortazavi A."/>
        </authorList>
    </citation>
    <scope>NUCLEOTIDE SEQUENCE [LARGE SCALE GENOMIC DNA]</scope>
    <source>
        <strain evidence="9">ALL</strain>
    </source>
</reference>
<evidence type="ECO:0000256" key="6">
    <source>
        <dbReference type="ARBA" id="ARBA00022840"/>
    </source>
</evidence>
<comment type="catalytic activity">
    <reaction evidence="7">
        <text>L-threonyl-[protein] + ATP = O-phospho-L-threonyl-[protein] + ADP + H(+)</text>
        <dbReference type="Rhea" id="RHEA:46608"/>
        <dbReference type="Rhea" id="RHEA-COMP:11060"/>
        <dbReference type="Rhea" id="RHEA-COMP:11605"/>
        <dbReference type="ChEBI" id="CHEBI:15378"/>
        <dbReference type="ChEBI" id="CHEBI:30013"/>
        <dbReference type="ChEBI" id="CHEBI:30616"/>
        <dbReference type="ChEBI" id="CHEBI:61977"/>
        <dbReference type="ChEBI" id="CHEBI:456216"/>
        <dbReference type="EC" id="2.7.11.1"/>
    </reaction>
</comment>
<dbReference type="EMBL" id="AZBU02000001">
    <property type="protein sequence ID" value="TMS39868.1"/>
    <property type="molecule type" value="Genomic_DNA"/>
</dbReference>
<sequence>MRKRAGVQTLRSSKLVNRANLCRFGIRSTKKPNKYLWLQQQFRHRTRGEQHHFEALTKNIPQLKRHRKSGTLPARFFCQTKKPTLFFNENEDDEVMAQELANHEPLTGYDLKGYRYTSIGEVLNGKYQVVRKIGWGETATVWLCWVIQQSSNPSRFVQSRSLCMARRGTTERNSGLMNVCED</sequence>
<accession>A0A4U8V9S1</accession>
<dbReference type="GO" id="GO:0000245">
    <property type="term" value="P:spliceosomal complex assembly"/>
    <property type="evidence" value="ECO:0007669"/>
    <property type="project" value="TreeGrafter"/>
</dbReference>
<dbReference type="GO" id="GO:0050684">
    <property type="term" value="P:regulation of mRNA processing"/>
    <property type="evidence" value="ECO:0007669"/>
    <property type="project" value="TreeGrafter"/>
</dbReference>
<dbReference type="PANTHER" id="PTHR47634:SF9">
    <property type="entry name" value="PROTEIN KINASE DOMAIN-CONTAINING PROTEIN-RELATED"/>
    <property type="match status" value="1"/>
</dbReference>
<dbReference type="GO" id="GO:0004674">
    <property type="term" value="F:protein serine/threonine kinase activity"/>
    <property type="evidence" value="ECO:0007669"/>
    <property type="project" value="UniProtKB-KW"/>
</dbReference>
<keyword evidence="6" id="KW-0067">ATP-binding</keyword>
<dbReference type="GO" id="GO:0005634">
    <property type="term" value="C:nucleus"/>
    <property type="evidence" value="ECO:0007669"/>
    <property type="project" value="TreeGrafter"/>
</dbReference>
<dbReference type="OrthoDB" id="2649at2759"/>
<evidence type="ECO:0000256" key="7">
    <source>
        <dbReference type="ARBA" id="ARBA00047899"/>
    </source>
</evidence>
<dbReference type="EC" id="2.7.11.1" evidence="1"/>
<reference evidence="9" key="1">
    <citation type="submission" date="2013-11" db="EMBL/GenBank/DDBJ databases">
        <authorList>
            <person name="Sternberg P."/>
            <person name="Dillman A."/>
            <person name="Macchietto M."/>
        </authorList>
    </citation>
    <scope>NUCLEOTIDE SEQUENCE</scope>
    <source>
        <strain evidence="9">ALL</strain>
    </source>
</reference>
<evidence type="ECO:0000256" key="2">
    <source>
        <dbReference type="ARBA" id="ARBA00022527"/>
    </source>
</evidence>
<dbReference type="Gene3D" id="3.30.200.20">
    <property type="entry name" value="Phosphorylase Kinase, domain 1"/>
    <property type="match status" value="1"/>
</dbReference>
<protein>
    <recommendedName>
        <fullName evidence="1">non-specific serine/threonine protein kinase</fullName>
        <ecNumber evidence="1">2.7.11.1</ecNumber>
    </recommendedName>
</protein>